<dbReference type="InterPro" id="IPR049945">
    <property type="entry name" value="AAA_22"/>
</dbReference>
<sequence>MNQDYYGLHARPFQLTPDPGFWFDMATHKKAMAYLGYGISQGEGFIVITGDPGTGKTILVGHLVETIDTERLNLITIVTTQIKVDDLLHMVAAGLGVETQGMARAQALGAIEQGLLDVARAGRRTLLIVDEVQALPLESLEELRMLSNFQLGGFPLLQIFLLGQPEFREALQGRERLEQLRQRVIAMHELAPMAPDEVQAYLMHRLSVAGSSGSPTFDDDAVAAIHRWSRGVPREVNLLAARLMMLGAMEELDVFTGAHVEQVIADLERDTAPATEPKASPTRAPDPDNSELLDRIARMEARLEEQDRVLRRVLALLVEWVEGDRDRPDPEKVEALTGEQE</sequence>
<dbReference type="SUPFAM" id="SSF52540">
    <property type="entry name" value="P-loop containing nucleoside triphosphate hydrolases"/>
    <property type="match status" value="1"/>
</dbReference>
<name>A0A4R6FF02_9SPHN</name>
<evidence type="ECO:0000313" key="3">
    <source>
        <dbReference type="EMBL" id="TDN79869.1"/>
    </source>
</evidence>
<protein>
    <submittedName>
        <fullName evidence="3">Type II secretory pathway predicted ATPase ExeA</fullName>
    </submittedName>
</protein>
<keyword evidence="4" id="KW-1185">Reference proteome</keyword>
<reference evidence="3 4" key="1">
    <citation type="submission" date="2019-03" db="EMBL/GenBank/DDBJ databases">
        <title>Genomic Encyclopedia of Type Strains, Phase IV (KMG-IV): sequencing the most valuable type-strain genomes for metagenomic binning, comparative biology and taxonomic classification.</title>
        <authorList>
            <person name="Goeker M."/>
        </authorList>
    </citation>
    <scope>NUCLEOTIDE SEQUENCE [LARGE SCALE GENOMIC DNA]</scope>
    <source>
        <strain evidence="3 4">DSM 25059</strain>
    </source>
</reference>
<comment type="caution">
    <text evidence="3">The sequence shown here is derived from an EMBL/GenBank/DDBJ whole genome shotgun (WGS) entry which is preliminary data.</text>
</comment>
<dbReference type="InterPro" id="IPR027417">
    <property type="entry name" value="P-loop_NTPase"/>
</dbReference>
<dbReference type="Pfam" id="PF13401">
    <property type="entry name" value="AAA_22"/>
    <property type="match status" value="1"/>
</dbReference>
<dbReference type="AlphaFoldDB" id="A0A4R6FF02"/>
<proteinExistence type="predicted"/>
<evidence type="ECO:0000313" key="4">
    <source>
        <dbReference type="Proteomes" id="UP000295493"/>
    </source>
</evidence>
<dbReference type="OrthoDB" id="7828921at2"/>
<gene>
    <name evidence="3" type="ORF">EV664_11124</name>
</gene>
<feature type="region of interest" description="Disordered" evidence="1">
    <location>
        <begin position="268"/>
        <end position="290"/>
    </location>
</feature>
<dbReference type="InterPro" id="IPR052026">
    <property type="entry name" value="ExeA_AAA_ATPase_DNA-bind"/>
</dbReference>
<feature type="domain" description="ORC1/DEAH AAA+ ATPase" evidence="2">
    <location>
        <begin position="41"/>
        <end position="171"/>
    </location>
</feature>
<organism evidence="3 4">
    <name type="scientific">Stakelama pacifica</name>
    <dbReference type="NCBI Taxonomy" id="517720"/>
    <lineage>
        <taxon>Bacteria</taxon>
        <taxon>Pseudomonadati</taxon>
        <taxon>Pseudomonadota</taxon>
        <taxon>Alphaproteobacteria</taxon>
        <taxon>Sphingomonadales</taxon>
        <taxon>Sphingomonadaceae</taxon>
        <taxon>Stakelama</taxon>
    </lineage>
</organism>
<dbReference type="Gene3D" id="3.40.50.300">
    <property type="entry name" value="P-loop containing nucleotide triphosphate hydrolases"/>
    <property type="match status" value="1"/>
</dbReference>
<accession>A0A4R6FF02</accession>
<evidence type="ECO:0000259" key="2">
    <source>
        <dbReference type="Pfam" id="PF13401"/>
    </source>
</evidence>
<dbReference type="EMBL" id="SNWD01000011">
    <property type="protein sequence ID" value="TDN79869.1"/>
    <property type="molecule type" value="Genomic_DNA"/>
</dbReference>
<dbReference type="PANTHER" id="PTHR35894">
    <property type="entry name" value="GENERAL SECRETION PATHWAY PROTEIN A-RELATED"/>
    <property type="match status" value="1"/>
</dbReference>
<dbReference type="GO" id="GO:0016887">
    <property type="term" value="F:ATP hydrolysis activity"/>
    <property type="evidence" value="ECO:0007669"/>
    <property type="project" value="InterPro"/>
</dbReference>
<dbReference type="PANTHER" id="PTHR35894:SF1">
    <property type="entry name" value="PHOSPHORIBULOKINASE _ URIDINE KINASE FAMILY"/>
    <property type="match status" value="1"/>
</dbReference>
<evidence type="ECO:0000256" key="1">
    <source>
        <dbReference type="SAM" id="MobiDB-lite"/>
    </source>
</evidence>
<dbReference type="RefSeq" id="WP_133496476.1">
    <property type="nucleotide sequence ID" value="NZ_BMLU01000011.1"/>
</dbReference>
<dbReference type="Proteomes" id="UP000295493">
    <property type="component" value="Unassembled WGS sequence"/>
</dbReference>